<feature type="domain" description="BPTI/Kunitz inhibitor" evidence="1">
    <location>
        <begin position="26"/>
        <end position="84"/>
    </location>
</feature>
<dbReference type="PROSITE" id="PS50279">
    <property type="entry name" value="BPTI_KUNITZ_2"/>
    <property type="match status" value="1"/>
</dbReference>
<protein>
    <recommendedName>
        <fullName evidence="1">BPTI/Kunitz inhibitor domain-containing protein</fullName>
    </recommendedName>
</protein>
<name>A0AAD5MFL0_PARTN</name>
<dbReference type="AlphaFoldDB" id="A0AAD5MFL0"/>
<dbReference type="SMART" id="SM00131">
    <property type="entry name" value="KU"/>
    <property type="match status" value="1"/>
</dbReference>
<comment type="caution">
    <text evidence="2">The sequence shown here is derived from an EMBL/GenBank/DDBJ whole genome shotgun (WGS) entry which is preliminary data.</text>
</comment>
<evidence type="ECO:0000313" key="3">
    <source>
        <dbReference type="Proteomes" id="UP001196413"/>
    </source>
</evidence>
<organism evidence="2 3">
    <name type="scientific">Parelaphostrongylus tenuis</name>
    <name type="common">Meningeal worm</name>
    <dbReference type="NCBI Taxonomy" id="148309"/>
    <lineage>
        <taxon>Eukaryota</taxon>
        <taxon>Metazoa</taxon>
        <taxon>Ecdysozoa</taxon>
        <taxon>Nematoda</taxon>
        <taxon>Chromadorea</taxon>
        <taxon>Rhabditida</taxon>
        <taxon>Rhabditina</taxon>
        <taxon>Rhabditomorpha</taxon>
        <taxon>Strongyloidea</taxon>
        <taxon>Metastrongylidae</taxon>
        <taxon>Parelaphostrongylus</taxon>
    </lineage>
</organism>
<gene>
    <name evidence="2" type="ORF">KIN20_015845</name>
</gene>
<evidence type="ECO:0000313" key="2">
    <source>
        <dbReference type="EMBL" id="KAJ1357660.1"/>
    </source>
</evidence>
<sequence length="202" mass="22599">MDFHVFVVRYLESIYAVHLLRMSGMCAQPPTLGGAPTVCGEDKHMPRWISMRDGWFFSVLLSIKSQCGGNANNFNSLEECEGFCLDAQCEYGQGFADVARAAINYAVIISIRFFVGRGGRIGRKGKWRETRVEQWEPDESDVAPSPYDRLTTSTNNNVICWYAPCHPPCTTPPPALPILSGNPSRVELLRTDLILFCFVPET</sequence>
<dbReference type="Gene3D" id="4.10.410.10">
    <property type="entry name" value="Pancreatic trypsin inhibitor Kunitz domain"/>
    <property type="match status" value="1"/>
</dbReference>
<accession>A0AAD5MFL0</accession>
<dbReference type="Proteomes" id="UP001196413">
    <property type="component" value="Unassembled WGS sequence"/>
</dbReference>
<reference evidence="2" key="1">
    <citation type="submission" date="2021-06" db="EMBL/GenBank/DDBJ databases">
        <title>Parelaphostrongylus tenuis whole genome reference sequence.</title>
        <authorList>
            <person name="Garwood T.J."/>
            <person name="Larsen P.A."/>
            <person name="Fountain-Jones N.M."/>
            <person name="Garbe J.R."/>
            <person name="Macchietto M.G."/>
            <person name="Kania S.A."/>
            <person name="Gerhold R.W."/>
            <person name="Richards J.E."/>
            <person name="Wolf T.M."/>
        </authorList>
    </citation>
    <scope>NUCLEOTIDE SEQUENCE</scope>
    <source>
        <strain evidence="2">MNPRO001-30</strain>
        <tissue evidence="2">Meninges</tissue>
    </source>
</reference>
<evidence type="ECO:0000259" key="1">
    <source>
        <dbReference type="PROSITE" id="PS50279"/>
    </source>
</evidence>
<dbReference type="InterPro" id="IPR002223">
    <property type="entry name" value="Kunitz_BPTI"/>
</dbReference>
<dbReference type="CDD" id="cd00109">
    <property type="entry name" value="Kunitz-type"/>
    <property type="match status" value="1"/>
</dbReference>
<dbReference type="GO" id="GO:0004867">
    <property type="term" value="F:serine-type endopeptidase inhibitor activity"/>
    <property type="evidence" value="ECO:0007669"/>
    <property type="project" value="InterPro"/>
</dbReference>
<proteinExistence type="predicted"/>
<dbReference type="SUPFAM" id="SSF57362">
    <property type="entry name" value="BPTI-like"/>
    <property type="match status" value="1"/>
</dbReference>
<dbReference type="EMBL" id="JAHQIW010003214">
    <property type="protein sequence ID" value="KAJ1357660.1"/>
    <property type="molecule type" value="Genomic_DNA"/>
</dbReference>
<keyword evidence="3" id="KW-1185">Reference proteome</keyword>
<dbReference type="InterPro" id="IPR036880">
    <property type="entry name" value="Kunitz_BPTI_sf"/>
</dbReference>